<dbReference type="EC" id="2.7.7.6" evidence="1"/>
<evidence type="ECO:0000256" key="3">
    <source>
        <dbReference type="ARBA" id="ARBA00022679"/>
    </source>
</evidence>
<protein>
    <recommendedName>
        <fullName evidence="1">DNA-directed RNA polymerase</fullName>
        <ecNumber evidence="1">2.7.7.6</ecNumber>
    </recommendedName>
</protein>
<evidence type="ECO:0000313" key="7">
    <source>
        <dbReference type="EMBL" id="EKC48685.1"/>
    </source>
</evidence>
<feature type="domain" description="DNA-directed RNA polymerase subunit 2 hybrid-binding" evidence="6">
    <location>
        <begin position="1"/>
        <end position="55"/>
    </location>
</feature>
<reference evidence="7" key="1">
    <citation type="journal article" date="2013" name="Environ. Microbiol.">
        <title>Microbiota from the distal guts of lean and obese adolescents exhibit partial functional redundancy besides clear differences in community structure.</title>
        <authorList>
            <person name="Ferrer M."/>
            <person name="Ruiz A."/>
            <person name="Lanza F."/>
            <person name="Haange S.B."/>
            <person name="Oberbach A."/>
            <person name="Till H."/>
            <person name="Bargiela R."/>
            <person name="Campoy C."/>
            <person name="Segura M.T."/>
            <person name="Richter M."/>
            <person name="von Bergen M."/>
            <person name="Seifert J."/>
            <person name="Suarez A."/>
        </authorList>
    </citation>
    <scope>NUCLEOTIDE SEQUENCE</scope>
</reference>
<feature type="non-terminal residue" evidence="7">
    <location>
        <position position="1"/>
    </location>
</feature>
<dbReference type="InterPro" id="IPR015712">
    <property type="entry name" value="DNA-dir_RNA_pol_su2"/>
</dbReference>
<evidence type="ECO:0000256" key="4">
    <source>
        <dbReference type="ARBA" id="ARBA00022695"/>
    </source>
</evidence>
<dbReference type="GO" id="GO:0000428">
    <property type="term" value="C:DNA-directed RNA polymerase complex"/>
    <property type="evidence" value="ECO:0007669"/>
    <property type="project" value="UniProtKB-KW"/>
</dbReference>
<evidence type="ECO:0000256" key="2">
    <source>
        <dbReference type="ARBA" id="ARBA00022478"/>
    </source>
</evidence>
<dbReference type="PANTHER" id="PTHR20856">
    <property type="entry name" value="DNA-DIRECTED RNA POLYMERASE I SUBUNIT 2"/>
    <property type="match status" value="1"/>
</dbReference>
<evidence type="ECO:0000256" key="1">
    <source>
        <dbReference type="ARBA" id="ARBA00012418"/>
    </source>
</evidence>
<evidence type="ECO:0000259" key="6">
    <source>
        <dbReference type="Pfam" id="PF00562"/>
    </source>
</evidence>
<proteinExistence type="predicted"/>
<comment type="caution">
    <text evidence="7">The sequence shown here is derived from an EMBL/GenBank/DDBJ whole genome shotgun (WGS) entry which is preliminary data.</text>
</comment>
<dbReference type="AlphaFoldDB" id="K1S4N1"/>
<keyword evidence="5" id="KW-0804">Transcription</keyword>
<dbReference type="GO" id="GO:0003899">
    <property type="term" value="F:DNA-directed RNA polymerase activity"/>
    <property type="evidence" value="ECO:0007669"/>
    <property type="project" value="UniProtKB-EC"/>
</dbReference>
<dbReference type="InterPro" id="IPR007120">
    <property type="entry name" value="DNA-dir_RNAP_su2_dom"/>
</dbReference>
<dbReference type="GO" id="GO:0006351">
    <property type="term" value="P:DNA-templated transcription"/>
    <property type="evidence" value="ECO:0007669"/>
    <property type="project" value="InterPro"/>
</dbReference>
<dbReference type="SUPFAM" id="SSF64484">
    <property type="entry name" value="beta and beta-prime subunits of DNA dependent RNA-polymerase"/>
    <property type="match status" value="1"/>
</dbReference>
<gene>
    <name evidence="7" type="ORF">OBE_15043</name>
</gene>
<keyword evidence="3 7" id="KW-0808">Transferase</keyword>
<dbReference type="InterPro" id="IPR037033">
    <property type="entry name" value="DNA-dir_RNAP_su2_hyb_sf"/>
</dbReference>
<accession>K1S4N1</accession>
<dbReference type="Pfam" id="PF00562">
    <property type="entry name" value="RNA_pol_Rpb2_6"/>
    <property type="match status" value="1"/>
</dbReference>
<dbReference type="GO" id="GO:0032549">
    <property type="term" value="F:ribonucleoside binding"/>
    <property type="evidence" value="ECO:0007669"/>
    <property type="project" value="InterPro"/>
</dbReference>
<sequence>DLPFLPDGTPVDIVLNPMGIPSRMNLGQVLEVHLGMAARALGWKVATPVFDGAKAMKLKTC</sequence>
<name>K1S4N1_9ZZZZ</name>
<dbReference type="Gene3D" id="2.40.270.10">
    <property type="entry name" value="DNA-directed RNA polymerase, subunit 2, domain 6"/>
    <property type="match status" value="1"/>
</dbReference>
<dbReference type="EMBL" id="AJWZ01010367">
    <property type="protein sequence ID" value="EKC48685.1"/>
    <property type="molecule type" value="Genomic_DNA"/>
</dbReference>
<dbReference type="GO" id="GO:0003677">
    <property type="term" value="F:DNA binding"/>
    <property type="evidence" value="ECO:0007669"/>
    <property type="project" value="InterPro"/>
</dbReference>
<organism evidence="7">
    <name type="scientific">human gut metagenome</name>
    <dbReference type="NCBI Taxonomy" id="408170"/>
    <lineage>
        <taxon>unclassified sequences</taxon>
        <taxon>metagenomes</taxon>
        <taxon>organismal metagenomes</taxon>
    </lineage>
</organism>
<keyword evidence="4 7" id="KW-0548">Nucleotidyltransferase</keyword>
<evidence type="ECO:0000256" key="5">
    <source>
        <dbReference type="ARBA" id="ARBA00023163"/>
    </source>
</evidence>
<keyword evidence="2 7" id="KW-0240">DNA-directed RNA polymerase</keyword>